<dbReference type="EMBL" id="UINC01226877">
    <property type="protein sequence ID" value="SVE57550.1"/>
    <property type="molecule type" value="Genomic_DNA"/>
</dbReference>
<organism evidence="1">
    <name type="scientific">marine metagenome</name>
    <dbReference type="NCBI Taxonomy" id="408172"/>
    <lineage>
        <taxon>unclassified sequences</taxon>
        <taxon>metagenomes</taxon>
        <taxon>ecological metagenomes</taxon>
    </lineage>
</organism>
<dbReference type="AlphaFoldDB" id="A0A383EML8"/>
<evidence type="ECO:0000313" key="1">
    <source>
        <dbReference type="EMBL" id="SVE57550.1"/>
    </source>
</evidence>
<proteinExistence type="predicted"/>
<reference evidence="1" key="1">
    <citation type="submission" date="2018-05" db="EMBL/GenBank/DDBJ databases">
        <authorList>
            <person name="Lanie J.A."/>
            <person name="Ng W.-L."/>
            <person name="Kazmierczak K.M."/>
            <person name="Andrzejewski T.M."/>
            <person name="Davidsen T.M."/>
            <person name="Wayne K.J."/>
            <person name="Tettelin H."/>
            <person name="Glass J.I."/>
            <person name="Rusch D."/>
            <person name="Podicherti R."/>
            <person name="Tsui H.-C.T."/>
            <person name="Winkler M.E."/>
        </authorList>
    </citation>
    <scope>NUCLEOTIDE SEQUENCE</scope>
</reference>
<sequence>MDQKIKDLYPMLTAAIPDNNLLIDIDAH</sequence>
<protein>
    <submittedName>
        <fullName evidence="1">Uncharacterized protein</fullName>
    </submittedName>
</protein>
<name>A0A383EML8_9ZZZZ</name>
<accession>A0A383EML8</accession>
<feature type="non-terminal residue" evidence="1">
    <location>
        <position position="28"/>
    </location>
</feature>
<gene>
    <name evidence="1" type="ORF">METZ01_LOCUS510404</name>
</gene>